<dbReference type="Pfam" id="PF00097">
    <property type="entry name" value="zf-C3HC4"/>
    <property type="match status" value="1"/>
</dbReference>
<sequence length="384" mass="44146">MLYLIRVVILTQQQSIFTQQFIYEYHQSTEGYKIASGTLSVNTELPNHAVKVHIGGDCMTLHYLPPVALEFTMPSGYPMQQNCEIAVKCVWLNQHQIAALEEKLDYIWQNEKNVVYLENGKHLKLHHHQISLIANGISTEVILSGVTLQTILQQHEKSSLQDIFSHTSFVCGICMEEKKGESCTQLDKCGHVFCKVCLAGYFSMLIREGLISQVRCPDLECSQNKEGGNEPPSREQLILITGEDLANRYDRLLLQQQHQLDPQITFCPRLQCQEPVRKDPNYEKLCYCTACGYAFCLLCQKTWHGPQMFCQFKNTPKIIKEYLDVEDNPEQIAHLEAKYVVAYLWRKRLDAMHFNSQGTLCHMRLFEGVADVDVFDDFLPPFDL</sequence>
<evidence type="ECO:0000256" key="12">
    <source>
        <dbReference type="ARBA" id="ARBA00022989"/>
    </source>
</evidence>
<evidence type="ECO:0000256" key="9">
    <source>
        <dbReference type="ARBA" id="ARBA00022771"/>
    </source>
</evidence>
<dbReference type="SMART" id="SM00184">
    <property type="entry name" value="RING"/>
    <property type="match status" value="1"/>
</dbReference>
<evidence type="ECO:0000256" key="3">
    <source>
        <dbReference type="ARBA" id="ARBA00004906"/>
    </source>
</evidence>
<dbReference type="InterPro" id="IPR018957">
    <property type="entry name" value="Znf_C3HC4_RING-type"/>
</dbReference>
<keyword evidence="7" id="KW-0479">Metal-binding</keyword>
<dbReference type="PROSITE" id="PS50089">
    <property type="entry name" value="ZF_RING_2"/>
    <property type="match status" value="1"/>
</dbReference>
<dbReference type="Pfam" id="PF05773">
    <property type="entry name" value="RWD"/>
    <property type="match status" value="1"/>
</dbReference>
<evidence type="ECO:0000313" key="18">
    <source>
        <dbReference type="Proteomes" id="UP000654370"/>
    </source>
</evidence>
<evidence type="ECO:0000256" key="5">
    <source>
        <dbReference type="ARBA" id="ARBA00022679"/>
    </source>
</evidence>
<keyword evidence="12" id="KW-1133">Transmembrane helix</keyword>
<dbReference type="InterPro" id="IPR017907">
    <property type="entry name" value="Znf_RING_CS"/>
</dbReference>
<keyword evidence="10" id="KW-0833">Ubl conjugation pathway</keyword>
<keyword evidence="11" id="KW-0862">Zinc</keyword>
<evidence type="ECO:0000256" key="6">
    <source>
        <dbReference type="ARBA" id="ARBA00022692"/>
    </source>
</evidence>
<comment type="pathway">
    <text evidence="3">Protein modification; protein ubiquitination.</text>
</comment>
<dbReference type="PROSITE" id="PS51873">
    <property type="entry name" value="TRIAD"/>
    <property type="match status" value="1"/>
</dbReference>
<gene>
    <name evidence="17" type="ORF">INT43_007406</name>
</gene>
<evidence type="ECO:0000256" key="4">
    <source>
        <dbReference type="ARBA" id="ARBA00012251"/>
    </source>
</evidence>
<keyword evidence="18" id="KW-1185">Reference proteome</keyword>
<evidence type="ECO:0000256" key="8">
    <source>
        <dbReference type="ARBA" id="ARBA00022737"/>
    </source>
</evidence>
<dbReference type="FunFam" id="3.30.40.10:FF:000051">
    <property type="entry name" value="RBR-type E3 ubiquitin transferase"/>
    <property type="match status" value="1"/>
</dbReference>
<dbReference type="PROSITE" id="PS00518">
    <property type="entry name" value="ZF_RING_1"/>
    <property type="match status" value="1"/>
</dbReference>
<dbReference type="InterPro" id="IPR016135">
    <property type="entry name" value="UBQ-conjugating_enzyme/RWD"/>
</dbReference>
<feature type="domain" description="RING-type" evidence="16">
    <location>
        <begin position="167"/>
        <end position="384"/>
    </location>
</feature>
<keyword evidence="9 14" id="KW-0863">Zinc-finger</keyword>
<dbReference type="CDD" id="cd20341">
    <property type="entry name" value="BRcat_RBR_RNF14"/>
    <property type="match status" value="1"/>
</dbReference>
<dbReference type="OrthoDB" id="1431934at2759"/>
<accession>A0A8H7Q0I5</accession>
<comment type="subcellular location">
    <subcellularLocation>
        <location evidence="2">Membrane</location>
        <topology evidence="2">Single-pass membrane protein</topology>
    </subcellularLocation>
</comment>
<dbReference type="PANTHER" id="PTHR11685">
    <property type="entry name" value="RBR FAMILY RING FINGER AND IBR DOMAIN-CONTAINING"/>
    <property type="match status" value="1"/>
</dbReference>
<dbReference type="EC" id="2.3.2.31" evidence="4"/>
<proteinExistence type="predicted"/>
<feature type="domain" description="RING-type" evidence="15">
    <location>
        <begin position="171"/>
        <end position="217"/>
    </location>
</feature>
<organism evidence="17 18">
    <name type="scientific">Mortierella isabellina</name>
    <name type="common">Filamentous fungus</name>
    <name type="synonym">Umbelopsis isabellina</name>
    <dbReference type="NCBI Taxonomy" id="91625"/>
    <lineage>
        <taxon>Eukaryota</taxon>
        <taxon>Fungi</taxon>
        <taxon>Fungi incertae sedis</taxon>
        <taxon>Mucoromycota</taxon>
        <taxon>Mucoromycotina</taxon>
        <taxon>Umbelopsidomycetes</taxon>
        <taxon>Umbelopsidales</taxon>
        <taxon>Umbelopsidaceae</taxon>
        <taxon>Umbelopsis</taxon>
    </lineage>
</organism>
<dbReference type="SUPFAM" id="SSF54495">
    <property type="entry name" value="UBC-like"/>
    <property type="match status" value="1"/>
</dbReference>
<dbReference type="InterPro" id="IPR031127">
    <property type="entry name" value="E3_UB_ligase_RBR"/>
</dbReference>
<dbReference type="CDD" id="cd23820">
    <property type="entry name" value="RWD_RNF14"/>
    <property type="match status" value="1"/>
</dbReference>
<keyword evidence="8" id="KW-0677">Repeat</keyword>
<name>A0A8H7Q0I5_MORIS</name>
<dbReference type="GO" id="GO:0061630">
    <property type="term" value="F:ubiquitin protein ligase activity"/>
    <property type="evidence" value="ECO:0007669"/>
    <property type="project" value="UniProtKB-EC"/>
</dbReference>
<keyword evidence="5" id="KW-0808">Transferase</keyword>
<dbReference type="InterPro" id="IPR002867">
    <property type="entry name" value="IBR_dom"/>
</dbReference>
<evidence type="ECO:0000256" key="7">
    <source>
        <dbReference type="ARBA" id="ARBA00022723"/>
    </source>
</evidence>
<dbReference type="GO" id="GO:0008270">
    <property type="term" value="F:zinc ion binding"/>
    <property type="evidence" value="ECO:0007669"/>
    <property type="project" value="UniProtKB-KW"/>
</dbReference>
<dbReference type="InterPro" id="IPR044066">
    <property type="entry name" value="TRIAD_supradom"/>
</dbReference>
<dbReference type="InterPro" id="IPR001841">
    <property type="entry name" value="Znf_RING"/>
</dbReference>
<evidence type="ECO:0000313" key="17">
    <source>
        <dbReference type="EMBL" id="KAG2182476.1"/>
    </source>
</evidence>
<dbReference type="GO" id="GO:0016567">
    <property type="term" value="P:protein ubiquitination"/>
    <property type="evidence" value="ECO:0007669"/>
    <property type="project" value="InterPro"/>
</dbReference>
<evidence type="ECO:0000259" key="15">
    <source>
        <dbReference type="PROSITE" id="PS50089"/>
    </source>
</evidence>
<evidence type="ECO:0000256" key="13">
    <source>
        <dbReference type="ARBA" id="ARBA00023136"/>
    </source>
</evidence>
<dbReference type="Proteomes" id="UP000654370">
    <property type="component" value="Unassembled WGS sequence"/>
</dbReference>
<evidence type="ECO:0000259" key="16">
    <source>
        <dbReference type="PROSITE" id="PS51873"/>
    </source>
</evidence>
<dbReference type="Gene3D" id="2.20.25.20">
    <property type="match status" value="1"/>
</dbReference>
<evidence type="ECO:0000256" key="11">
    <source>
        <dbReference type="ARBA" id="ARBA00022833"/>
    </source>
</evidence>
<evidence type="ECO:0000256" key="1">
    <source>
        <dbReference type="ARBA" id="ARBA00001798"/>
    </source>
</evidence>
<dbReference type="GO" id="GO:0031090">
    <property type="term" value="C:organelle membrane"/>
    <property type="evidence" value="ECO:0007669"/>
    <property type="project" value="UniProtKB-ARBA"/>
</dbReference>
<dbReference type="AlphaFoldDB" id="A0A8H7Q0I5"/>
<comment type="catalytic activity">
    <reaction evidence="1">
        <text>[E2 ubiquitin-conjugating enzyme]-S-ubiquitinyl-L-cysteine + [acceptor protein]-L-lysine = [E2 ubiquitin-conjugating enzyme]-L-cysteine + [acceptor protein]-N(6)-ubiquitinyl-L-lysine.</text>
        <dbReference type="EC" id="2.3.2.31"/>
    </reaction>
</comment>
<dbReference type="SUPFAM" id="SSF57850">
    <property type="entry name" value="RING/U-box"/>
    <property type="match status" value="2"/>
</dbReference>
<evidence type="ECO:0000256" key="10">
    <source>
        <dbReference type="ARBA" id="ARBA00022786"/>
    </source>
</evidence>
<dbReference type="SMART" id="SM00647">
    <property type="entry name" value="IBR"/>
    <property type="match status" value="1"/>
</dbReference>
<comment type="caution">
    <text evidence="17">The sequence shown here is derived from an EMBL/GenBank/DDBJ whole genome shotgun (WGS) entry which is preliminary data.</text>
</comment>
<dbReference type="InterPro" id="IPR006575">
    <property type="entry name" value="RWD_dom"/>
</dbReference>
<dbReference type="GO" id="GO:0005737">
    <property type="term" value="C:cytoplasm"/>
    <property type="evidence" value="ECO:0007669"/>
    <property type="project" value="UniProtKB-ARBA"/>
</dbReference>
<reference evidence="17" key="1">
    <citation type="submission" date="2020-12" db="EMBL/GenBank/DDBJ databases">
        <title>Metabolic potential, ecology and presence of endohyphal bacteria is reflected in genomic diversity of Mucoromycotina.</title>
        <authorList>
            <person name="Muszewska A."/>
            <person name="Okrasinska A."/>
            <person name="Steczkiewicz K."/>
            <person name="Drgas O."/>
            <person name="Orlowska M."/>
            <person name="Perlinska-Lenart U."/>
            <person name="Aleksandrzak-Piekarczyk T."/>
            <person name="Szatraj K."/>
            <person name="Zielenkiewicz U."/>
            <person name="Pilsyk S."/>
            <person name="Malc E."/>
            <person name="Mieczkowski P."/>
            <person name="Kruszewska J.S."/>
            <person name="Biernat P."/>
            <person name="Pawlowska J."/>
        </authorList>
    </citation>
    <scope>NUCLEOTIDE SEQUENCE</scope>
    <source>
        <strain evidence="17">WA0000067209</strain>
    </source>
</reference>
<evidence type="ECO:0000256" key="14">
    <source>
        <dbReference type="PROSITE-ProRule" id="PRU00175"/>
    </source>
</evidence>
<keyword evidence="6" id="KW-0812">Transmembrane</keyword>
<dbReference type="Gene3D" id="3.30.40.10">
    <property type="entry name" value="Zinc/RING finger domain, C3HC4 (zinc finger)"/>
    <property type="match status" value="1"/>
</dbReference>
<dbReference type="InterPro" id="IPR013083">
    <property type="entry name" value="Znf_RING/FYVE/PHD"/>
</dbReference>
<keyword evidence="13" id="KW-0472">Membrane</keyword>
<dbReference type="Pfam" id="PF01485">
    <property type="entry name" value="IBR"/>
    <property type="match status" value="1"/>
</dbReference>
<protein>
    <recommendedName>
        <fullName evidence="4">RBR-type E3 ubiquitin transferase</fullName>
        <ecNumber evidence="4">2.3.2.31</ecNumber>
    </recommendedName>
</protein>
<dbReference type="EMBL" id="JAEPQZ010000004">
    <property type="protein sequence ID" value="KAG2182476.1"/>
    <property type="molecule type" value="Genomic_DNA"/>
</dbReference>
<dbReference type="Gene3D" id="3.10.110.10">
    <property type="entry name" value="Ubiquitin Conjugating Enzyme"/>
    <property type="match status" value="1"/>
</dbReference>
<evidence type="ECO:0000256" key="2">
    <source>
        <dbReference type="ARBA" id="ARBA00004167"/>
    </source>
</evidence>